<dbReference type="GO" id="GO:0005829">
    <property type="term" value="C:cytosol"/>
    <property type="evidence" value="ECO:0007669"/>
    <property type="project" value="TreeGrafter"/>
</dbReference>
<dbReference type="NCBIfam" id="NF040884">
    <property type="entry name" value="acetylneur_anom"/>
    <property type="match status" value="1"/>
</dbReference>
<dbReference type="InterPro" id="IPR049827">
    <property type="entry name" value="NanQ"/>
</dbReference>
<dbReference type="Gene3D" id="2.60.120.370">
    <property type="entry name" value="YhcH/YjgK/YiaL"/>
    <property type="match status" value="1"/>
</dbReference>
<dbReference type="NCBIfam" id="TIGR00022">
    <property type="entry name" value="YhcH/YjgK/YiaL family protein"/>
    <property type="match status" value="1"/>
</dbReference>
<comment type="caution">
    <text evidence="1">The sequence shown here is derived from an EMBL/GenBank/DDBJ whole genome shotgun (WGS) entry which is preliminary data.</text>
</comment>
<sequence length="180" mass="20716">MSSFIRSAWSIPLGKKYSDEVSMILGDLNDKNLKYTIPSNIWSALKFVRDNDLSILDDGRYEIDGDKIYINVMTVKTVCKNSKNFEIHRDYADVQILIDGQECMEFASITERCEVMSDYDGNNDFQSVVPLLNISTLNLKPNMFAVFYPNEPHKPTCNIDEERTVKKAVIKVHTSYLRKN</sequence>
<evidence type="ECO:0000313" key="2">
    <source>
        <dbReference type="Proteomes" id="UP000278792"/>
    </source>
</evidence>
<reference evidence="1 2" key="1">
    <citation type="submission" date="2018-11" db="EMBL/GenBank/DDBJ databases">
        <title>Vibrio ponticus strain CAIM 1751 pathogenic for the snapper Lutjanus guttatus.</title>
        <authorList>
            <person name="Soto-Rodriguez S."/>
            <person name="Lozano-Olvera R."/>
            <person name="Gomez-Gil B."/>
        </authorList>
    </citation>
    <scope>NUCLEOTIDE SEQUENCE [LARGE SCALE GENOMIC DNA]</scope>
    <source>
        <strain evidence="1 2">CAIM 1751</strain>
    </source>
</reference>
<accession>A0A3N3E0V9</accession>
<proteinExistence type="predicted"/>
<evidence type="ECO:0000313" key="1">
    <source>
        <dbReference type="EMBL" id="ROV60381.1"/>
    </source>
</evidence>
<dbReference type="PANTHER" id="PTHR34986">
    <property type="entry name" value="EVOLVED BETA-GALACTOSIDASE SUBUNIT BETA"/>
    <property type="match status" value="1"/>
</dbReference>
<gene>
    <name evidence="1" type="ORF">EGH82_09525</name>
</gene>
<organism evidence="1 2">
    <name type="scientific">Vibrio ponticus</name>
    <dbReference type="NCBI Taxonomy" id="265668"/>
    <lineage>
        <taxon>Bacteria</taxon>
        <taxon>Pseudomonadati</taxon>
        <taxon>Pseudomonadota</taxon>
        <taxon>Gammaproteobacteria</taxon>
        <taxon>Vibrionales</taxon>
        <taxon>Vibrionaceae</taxon>
        <taxon>Vibrio</taxon>
    </lineage>
</organism>
<dbReference type="EMBL" id="RKIK01000022">
    <property type="protein sequence ID" value="ROV60381.1"/>
    <property type="molecule type" value="Genomic_DNA"/>
</dbReference>
<dbReference type="InterPro" id="IPR037012">
    <property type="entry name" value="NanQ/TabA/YiaL_sf"/>
</dbReference>
<dbReference type="PANTHER" id="PTHR34986:SF1">
    <property type="entry name" value="PROTEIN YIAL"/>
    <property type="match status" value="1"/>
</dbReference>
<name>A0A3N3E0V9_9VIBR</name>
<dbReference type="InterPro" id="IPR004375">
    <property type="entry name" value="NanQ/TabA/YiaL"/>
</dbReference>
<dbReference type="AlphaFoldDB" id="A0A3N3E0V9"/>
<dbReference type="SUPFAM" id="SSF51197">
    <property type="entry name" value="Clavaminate synthase-like"/>
    <property type="match status" value="1"/>
</dbReference>
<protein>
    <submittedName>
        <fullName evidence="1">DUF386 domain-containing protein</fullName>
    </submittedName>
</protein>
<dbReference type="Pfam" id="PF04074">
    <property type="entry name" value="DUF386"/>
    <property type="match status" value="1"/>
</dbReference>
<dbReference type="Proteomes" id="UP000278792">
    <property type="component" value="Unassembled WGS sequence"/>
</dbReference>